<dbReference type="EMBL" id="CAXDID020000060">
    <property type="protein sequence ID" value="CAL6009668.1"/>
    <property type="molecule type" value="Genomic_DNA"/>
</dbReference>
<proteinExistence type="predicted"/>
<evidence type="ECO:0000313" key="3">
    <source>
        <dbReference type="Proteomes" id="UP001642409"/>
    </source>
</evidence>
<organism evidence="1">
    <name type="scientific">Hexamita inflata</name>
    <dbReference type="NCBI Taxonomy" id="28002"/>
    <lineage>
        <taxon>Eukaryota</taxon>
        <taxon>Metamonada</taxon>
        <taxon>Diplomonadida</taxon>
        <taxon>Hexamitidae</taxon>
        <taxon>Hexamitinae</taxon>
        <taxon>Hexamita</taxon>
    </lineage>
</organism>
<keyword evidence="3" id="KW-1185">Reference proteome</keyword>
<comment type="caution">
    <text evidence="1">The sequence shown here is derived from an EMBL/GenBank/DDBJ whole genome shotgun (WGS) entry which is preliminary data.</text>
</comment>
<dbReference type="Proteomes" id="UP001642409">
    <property type="component" value="Unassembled WGS sequence"/>
</dbReference>
<protein>
    <submittedName>
        <fullName evidence="2">Hypothetical_protein</fullName>
    </submittedName>
</protein>
<name>A0AA86R9Y2_9EUKA</name>
<reference evidence="1" key="1">
    <citation type="submission" date="2023-06" db="EMBL/GenBank/DDBJ databases">
        <authorList>
            <person name="Kurt Z."/>
        </authorList>
    </citation>
    <scope>NUCLEOTIDE SEQUENCE</scope>
</reference>
<accession>A0AA86R9Y2</accession>
<reference evidence="2 3" key="2">
    <citation type="submission" date="2024-07" db="EMBL/GenBank/DDBJ databases">
        <authorList>
            <person name="Akdeniz Z."/>
        </authorList>
    </citation>
    <scope>NUCLEOTIDE SEQUENCE [LARGE SCALE GENOMIC DNA]</scope>
</reference>
<evidence type="ECO:0000313" key="1">
    <source>
        <dbReference type="EMBL" id="CAI9970086.1"/>
    </source>
</evidence>
<evidence type="ECO:0000313" key="2">
    <source>
        <dbReference type="EMBL" id="CAL6009668.1"/>
    </source>
</evidence>
<gene>
    <name evidence="2" type="ORF">HINF_LOCUS21710</name>
    <name evidence="1" type="ORF">HINF_LOCUS57731</name>
</gene>
<dbReference type="AlphaFoldDB" id="A0AA86R9Y2"/>
<dbReference type="EMBL" id="CATOUU010001068">
    <property type="protein sequence ID" value="CAI9970086.1"/>
    <property type="molecule type" value="Genomic_DNA"/>
</dbReference>
<sequence length="262" mass="30927">MNCVQRLILTRNLQNLQFTIQQKQQLYYASVIYSIPERILNANSDCEFICICQLLFDNAISKYFDYQEYQIIERVLVEIGARSQYLFRETRFVRLVDTILFYFSKQSQNNLFNSCVSDHILNILQNFNSIASFSSSYEQFLLNFVECDESAAKVLTYLSNVSIKSILQIKILCKCCKYLRSSSQLVEILQRVQFSVTNQSFTNYYFMSAAYLGIFDINYFNELDSSQQIIILKQILPFLDVQHKYELQDQIHSLHQQITEFE</sequence>